<dbReference type="AlphaFoldDB" id="A0A967ADA6"/>
<sequence length="127" mass="14410">MNLNELSYQIIGTAIDIHKSVGPGLLESTYENALAYDLREKGFKVLQQLPMPFVYKEVKMDVGYRIDLLVEDTIIIEIKSVENLAPVHYSQLLTYLKLSDKKLGLLMNFNTKVLKSGIHRIANGIEN</sequence>
<evidence type="ECO:0000313" key="2">
    <source>
        <dbReference type="Proteomes" id="UP000643701"/>
    </source>
</evidence>
<comment type="caution">
    <text evidence="1">The sequence shown here is derived from an EMBL/GenBank/DDBJ whole genome shotgun (WGS) entry which is preliminary data.</text>
</comment>
<gene>
    <name evidence="1" type="ORF">G7034_07720</name>
</gene>
<dbReference type="InterPro" id="IPR026350">
    <property type="entry name" value="GxxExxY"/>
</dbReference>
<dbReference type="InterPro" id="IPR011604">
    <property type="entry name" value="PDDEXK-like_dom_sf"/>
</dbReference>
<reference evidence="1" key="1">
    <citation type="submission" date="2020-03" db="EMBL/GenBank/DDBJ databases">
        <title>Psychroflexus Maritimus sp. nov., isolate from marine sediment.</title>
        <authorList>
            <person name="Zhong Y.-L."/>
        </authorList>
    </citation>
    <scope>NUCLEOTIDE SEQUENCE</scope>
    <source>
        <strain evidence="1">C1</strain>
    </source>
</reference>
<evidence type="ECO:0000313" key="1">
    <source>
        <dbReference type="EMBL" id="NGZ90137.1"/>
    </source>
</evidence>
<dbReference type="Gene3D" id="3.90.320.10">
    <property type="match status" value="1"/>
</dbReference>
<dbReference type="Pfam" id="PF13366">
    <property type="entry name" value="PDDEXK_3"/>
    <property type="match status" value="1"/>
</dbReference>
<accession>A0A967ADA6</accession>
<dbReference type="NCBIfam" id="TIGR04256">
    <property type="entry name" value="GxxExxY"/>
    <property type="match status" value="1"/>
</dbReference>
<organism evidence="1 2">
    <name type="scientific">Psychroflexus maritimus</name>
    <dbReference type="NCBI Taxonomy" id="2714865"/>
    <lineage>
        <taxon>Bacteria</taxon>
        <taxon>Pseudomonadati</taxon>
        <taxon>Bacteroidota</taxon>
        <taxon>Flavobacteriia</taxon>
        <taxon>Flavobacteriales</taxon>
        <taxon>Flavobacteriaceae</taxon>
        <taxon>Psychroflexus</taxon>
    </lineage>
</organism>
<protein>
    <submittedName>
        <fullName evidence="1">GxxExxY protein</fullName>
    </submittedName>
</protein>
<name>A0A967ADA6_9FLAO</name>
<dbReference type="RefSeq" id="WP_166400393.1">
    <property type="nucleotide sequence ID" value="NZ_JAANAS010000051.1"/>
</dbReference>
<proteinExistence type="predicted"/>
<dbReference type="Proteomes" id="UP000643701">
    <property type="component" value="Unassembled WGS sequence"/>
</dbReference>
<keyword evidence="2" id="KW-1185">Reference proteome</keyword>
<dbReference type="EMBL" id="JAANAS010000051">
    <property type="protein sequence ID" value="NGZ90137.1"/>
    <property type="molecule type" value="Genomic_DNA"/>
</dbReference>